<protein>
    <submittedName>
        <fullName evidence="1">Uncharacterized protein</fullName>
    </submittedName>
</protein>
<evidence type="ECO:0000313" key="2">
    <source>
        <dbReference type="Proteomes" id="UP000657006"/>
    </source>
</evidence>
<accession>A0A926DR82</accession>
<gene>
    <name evidence="1" type="ORF">H8730_01995</name>
</gene>
<organism evidence="1 2">
    <name type="scientific">Bianquea renquensis</name>
    <dbReference type="NCBI Taxonomy" id="2763661"/>
    <lineage>
        <taxon>Bacteria</taxon>
        <taxon>Bacillati</taxon>
        <taxon>Bacillota</taxon>
        <taxon>Clostridia</taxon>
        <taxon>Eubacteriales</taxon>
        <taxon>Bianqueaceae</taxon>
        <taxon>Bianquea</taxon>
    </lineage>
</organism>
<evidence type="ECO:0000313" key="1">
    <source>
        <dbReference type="EMBL" id="MBC8542319.1"/>
    </source>
</evidence>
<dbReference type="Proteomes" id="UP000657006">
    <property type="component" value="Unassembled WGS sequence"/>
</dbReference>
<keyword evidence="2" id="KW-1185">Reference proteome</keyword>
<sequence length="147" mass="16442">MKKIIGIVCTVCLGIAAIMGIVCCTSKTVKLSGHITENGTTAEGNILVEHKRYNSLFGFQNIKGGVSVCGEDQDEDSIHYDFFGPVFKAEDWYMTSVNRYCGELNHFVFGSFFFDSDMRNVVLITDELEVIAAEDDFYERIKNVIAN</sequence>
<name>A0A926DR82_9FIRM</name>
<proteinExistence type="predicted"/>
<dbReference type="EMBL" id="JACRSQ010000002">
    <property type="protein sequence ID" value="MBC8542319.1"/>
    <property type="molecule type" value="Genomic_DNA"/>
</dbReference>
<dbReference type="RefSeq" id="WP_177719668.1">
    <property type="nucleotide sequence ID" value="NZ_JACRSQ010000002.1"/>
</dbReference>
<comment type="caution">
    <text evidence="1">The sequence shown here is derived from an EMBL/GenBank/DDBJ whole genome shotgun (WGS) entry which is preliminary data.</text>
</comment>
<dbReference type="AlphaFoldDB" id="A0A926DR82"/>
<reference evidence="1" key="1">
    <citation type="submission" date="2020-08" db="EMBL/GenBank/DDBJ databases">
        <title>Genome public.</title>
        <authorList>
            <person name="Liu C."/>
            <person name="Sun Q."/>
        </authorList>
    </citation>
    <scope>NUCLEOTIDE SEQUENCE</scope>
    <source>
        <strain evidence="1">NSJ-32</strain>
    </source>
</reference>